<reference evidence="1 2" key="1">
    <citation type="submission" date="2015-04" db="EMBL/GenBank/DDBJ databases">
        <title>Genome sequence of aromatic hydrocarbons-degrading Sphingobium chungbukense DJ77.</title>
        <authorList>
            <person name="Kim Y.-C."/>
            <person name="Chae J.-C."/>
        </authorList>
    </citation>
    <scope>NUCLEOTIDE SEQUENCE [LARGE SCALE GENOMIC DNA]</scope>
    <source>
        <strain evidence="1 2">DJ77</strain>
    </source>
</reference>
<accession>A0A0M3AYH9</accession>
<evidence type="ECO:0000313" key="1">
    <source>
        <dbReference type="EMBL" id="KKW93976.1"/>
    </source>
</evidence>
<evidence type="ECO:0000313" key="2">
    <source>
        <dbReference type="Proteomes" id="UP000033874"/>
    </source>
</evidence>
<dbReference type="EMBL" id="LBIC01000001">
    <property type="protein sequence ID" value="KKW93976.1"/>
    <property type="molecule type" value="Genomic_DNA"/>
</dbReference>
<name>A0A0M3AYH9_9SPHN</name>
<organism evidence="1 2">
    <name type="scientific">Sphingobium chungbukense</name>
    <dbReference type="NCBI Taxonomy" id="56193"/>
    <lineage>
        <taxon>Bacteria</taxon>
        <taxon>Pseudomonadati</taxon>
        <taxon>Pseudomonadota</taxon>
        <taxon>Alphaproteobacteria</taxon>
        <taxon>Sphingomonadales</taxon>
        <taxon>Sphingomonadaceae</taxon>
        <taxon>Sphingobium</taxon>
    </lineage>
</organism>
<dbReference type="AlphaFoldDB" id="A0A0M3AYH9"/>
<protein>
    <submittedName>
        <fullName evidence="1">Uncharacterized protein</fullName>
    </submittedName>
</protein>
<dbReference type="PATRIC" id="fig|56193.3.peg.1014"/>
<gene>
    <name evidence="1" type="ORF">YP76_04920</name>
</gene>
<dbReference type="RefSeq" id="WP_046762410.1">
    <property type="nucleotide sequence ID" value="NZ_LBIC01000001.1"/>
</dbReference>
<proteinExistence type="predicted"/>
<keyword evidence="2" id="KW-1185">Reference proteome</keyword>
<comment type="caution">
    <text evidence="1">The sequence shown here is derived from an EMBL/GenBank/DDBJ whole genome shotgun (WGS) entry which is preliminary data.</text>
</comment>
<dbReference type="Proteomes" id="UP000033874">
    <property type="component" value="Unassembled WGS sequence"/>
</dbReference>
<dbReference type="STRING" id="56193.YP76_04920"/>
<sequence>MKPPTRLRAAIAASRLAYLKGNDSVLVQIDVEPRGGAYVDPSAVVAIVPRPDQSGCWVMMKGGQRIVFPGDIEQAHHQLFEMERGDPEGPREPGPRIVSDELSGRHLSFGMPFDTNTRGLGVAVYMDVMSDDDPDEGRPSRKICQMLLPLRELRRVFDLLEAEIAKDAAE</sequence>